<gene>
    <name evidence="2" type="ORF">Syun_026909</name>
</gene>
<dbReference type="AlphaFoldDB" id="A0AAP0EK43"/>
<dbReference type="EMBL" id="JBBNAF010000012">
    <property type="protein sequence ID" value="KAK9091998.1"/>
    <property type="molecule type" value="Genomic_DNA"/>
</dbReference>
<reference evidence="2 3" key="1">
    <citation type="submission" date="2024-01" db="EMBL/GenBank/DDBJ databases">
        <title>Genome assemblies of Stephania.</title>
        <authorList>
            <person name="Yang L."/>
        </authorList>
    </citation>
    <scope>NUCLEOTIDE SEQUENCE [LARGE SCALE GENOMIC DNA]</scope>
    <source>
        <strain evidence="2">YNDBR</strain>
        <tissue evidence="2">Leaf</tissue>
    </source>
</reference>
<evidence type="ECO:0000313" key="2">
    <source>
        <dbReference type="EMBL" id="KAK9091998.1"/>
    </source>
</evidence>
<dbReference type="Proteomes" id="UP001420932">
    <property type="component" value="Unassembled WGS sequence"/>
</dbReference>
<keyword evidence="3" id="KW-1185">Reference proteome</keyword>
<accession>A0AAP0EK43</accession>
<evidence type="ECO:0000313" key="3">
    <source>
        <dbReference type="Proteomes" id="UP001420932"/>
    </source>
</evidence>
<name>A0AAP0EK43_9MAGN</name>
<feature type="region of interest" description="Disordered" evidence="1">
    <location>
        <begin position="16"/>
        <end position="51"/>
    </location>
</feature>
<protein>
    <submittedName>
        <fullName evidence="2">Uncharacterized protein</fullName>
    </submittedName>
</protein>
<sequence>MANTSSGQHHLTYAYDDGFLTGAPPPDSPTSTVDVPRDADPEYQCNSPREPSRLADLRASLRVFTESFLRTETAEMEMIKSREASRIESERRRAETESAIAQMLAKNQLQIAEFLAKKGRNRKRKRVQRDDSSVADRAIWTFETLVQDACEIGRIFMVPFRLI</sequence>
<organism evidence="2 3">
    <name type="scientific">Stephania yunnanensis</name>
    <dbReference type="NCBI Taxonomy" id="152371"/>
    <lineage>
        <taxon>Eukaryota</taxon>
        <taxon>Viridiplantae</taxon>
        <taxon>Streptophyta</taxon>
        <taxon>Embryophyta</taxon>
        <taxon>Tracheophyta</taxon>
        <taxon>Spermatophyta</taxon>
        <taxon>Magnoliopsida</taxon>
        <taxon>Ranunculales</taxon>
        <taxon>Menispermaceae</taxon>
        <taxon>Menispermoideae</taxon>
        <taxon>Cissampelideae</taxon>
        <taxon>Stephania</taxon>
    </lineage>
</organism>
<evidence type="ECO:0000256" key="1">
    <source>
        <dbReference type="SAM" id="MobiDB-lite"/>
    </source>
</evidence>
<comment type="caution">
    <text evidence="2">The sequence shown here is derived from an EMBL/GenBank/DDBJ whole genome shotgun (WGS) entry which is preliminary data.</text>
</comment>
<proteinExistence type="predicted"/>